<name>A0ABT8L9Y1_9BACT</name>
<comment type="caution">
    <text evidence="2">The sequence shown here is derived from an EMBL/GenBank/DDBJ whole genome shotgun (WGS) entry which is preliminary data.</text>
</comment>
<keyword evidence="3" id="KW-1185">Reference proteome</keyword>
<protein>
    <submittedName>
        <fullName evidence="2">Uncharacterized protein</fullName>
    </submittedName>
</protein>
<sequence length="61" mass="7289">MELLLNLIFILAIFNFLLLAVGLYRPWIVLWWRRRQNRLQVIRLYGTLGAGLLLLAFFLSR</sequence>
<gene>
    <name evidence="2" type="ORF">QQ020_20935</name>
</gene>
<feature type="transmembrane region" description="Helical" evidence="1">
    <location>
        <begin position="6"/>
        <end position="30"/>
    </location>
</feature>
<proteinExistence type="predicted"/>
<evidence type="ECO:0000313" key="3">
    <source>
        <dbReference type="Proteomes" id="UP001172083"/>
    </source>
</evidence>
<organism evidence="2 3">
    <name type="scientific">Agaribacillus aureus</name>
    <dbReference type="NCBI Taxonomy" id="3051825"/>
    <lineage>
        <taxon>Bacteria</taxon>
        <taxon>Pseudomonadati</taxon>
        <taxon>Bacteroidota</taxon>
        <taxon>Cytophagia</taxon>
        <taxon>Cytophagales</taxon>
        <taxon>Splendidivirgaceae</taxon>
        <taxon>Agaribacillus</taxon>
    </lineage>
</organism>
<keyword evidence="1" id="KW-1133">Transmembrane helix</keyword>
<evidence type="ECO:0000256" key="1">
    <source>
        <dbReference type="SAM" id="Phobius"/>
    </source>
</evidence>
<evidence type="ECO:0000313" key="2">
    <source>
        <dbReference type="EMBL" id="MDN5214558.1"/>
    </source>
</evidence>
<reference evidence="2" key="1">
    <citation type="submission" date="2023-06" db="EMBL/GenBank/DDBJ databases">
        <title>Genomic of Agaribacillus aureum.</title>
        <authorList>
            <person name="Wang G."/>
        </authorList>
    </citation>
    <scope>NUCLEOTIDE SEQUENCE</scope>
    <source>
        <strain evidence="2">BMA12</strain>
    </source>
</reference>
<dbReference type="Proteomes" id="UP001172083">
    <property type="component" value="Unassembled WGS sequence"/>
</dbReference>
<feature type="transmembrane region" description="Helical" evidence="1">
    <location>
        <begin position="42"/>
        <end position="60"/>
    </location>
</feature>
<keyword evidence="1" id="KW-0812">Transmembrane</keyword>
<accession>A0ABT8L9Y1</accession>
<dbReference type="EMBL" id="JAUJEB010000005">
    <property type="protein sequence ID" value="MDN5214558.1"/>
    <property type="molecule type" value="Genomic_DNA"/>
</dbReference>
<dbReference type="RefSeq" id="WP_346759897.1">
    <property type="nucleotide sequence ID" value="NZ_JAUJEB010000005.1"/>
</dbReference>
<keyword evidence="1" id="KW-0472">Membrane</keyword>